<dbReference type="Gene3D" id="2.40.160.10">
    <property type="entry name" value="Porin"/>
    <property type="match status" value="1"/>
</dbReference>
<dbReference type="InterPro" id="IPR023614">
    <property type="entry name" value="Porin_dom_sf"/>
</dbReference>
<dbReference type="EMBL" id="QCYH01000003">
    <property type="protein sequence ID" value="PVA10598.1"/>
    <property type="molecule type" value="Genomic_DNA"/>
</dbReference>
<feature type="signal peptide" evidence="1">
    <location>
        <begin position="1"/>
        <end position="25"/>
    </location>
</feature>
<feature type="chain" id="PRO_5015601056" description="Porin domain-containing protein" evidence="1">
    <location>
        <begin position="26"/>
        <end position="309"/>
    </location>
</feature>
<proteinExistence type="predicted"/>
<evidence type="ECO:0000313" key="2">
    <source>
        <dbReference type="EMBL" id="PVA10598.1"/>
    </source>
</evidence>
<keyword evidence="1" id="KW-0732">Signal</keyword>
<comment type="caution">
    <text evidence="2">The sequence shown here is derived from an EMBL/GenBank/DDBJ whole genome shotgun (WGS) entry which is preliminary data.</text>
</comment>
<dbReference type="Proteomes" id="UP000244446">
    <property type="component" value="Unassembled WGS sequence"/>
</dbReference>
<name>A0A2T7G857_9RHOB</name>
<organism evidence="2 3">
    <name type="scientific">Pelagivirga sediminicola</name>
    <dbReference type="NCBI Taxonomy" id="2170575"/>
    <lineage>
        <taxon>Bacteria</taxon>
        <taxon>Pseudomonadati</taxon>
        <taxon>Pseudomonadota</taxon>
        <taxon>Alphaproteobacteria</taxon>
        <taxon>Rhodobacterales</taxon>
        <taxon>Paracoccaceae</taxon>
        <taxon>Pelagivirga</taxon>
    </lineage>
</organism>
<dbReference type="AlphaFoldDB" id="A0A2T7G857"/>
<evidence type="ECO:0000256" key="1">
    <source>
        <dbReference type="SAM" id="SignalP"/>
    </source>
</evidence>
<evidence type="ECO:0000313" key="3">
    <source>
        <dbReference type="Proteomes" id="UP000244446"/>
    </source>
</evidence>
<sequence>MSIMKIRTSSLVACALLTLPCAGLAQDITGLATLGYAYSSVSGGRPDVNSLSLDGAGTLGFQNGFSLDLDGALKHANPDRGGNAGVFDIGGVLNYTLYTGPVVGIYLEYASLDSNGLLGRDINATSYGLTGGYDGPLVQAKLFYGGTDATAIVGATSDWTDYGLNVGYTPTTYTTFAAHWMRSDIDSALADTKVTSMGVGTNHDFANGFSVFAGISHMDFAALNIDSTSYGLGVGYDFSQIARVPAQVSLEFARTTIDPVGRNTDVDSIRLGVTIPIGGSTSSAPLNSAASNAMSTRHNALSTFYDNLY</sequence>
<accession>A0A2T7G857</accession>
<keyword evidence="3" id="KW-1185">Reference proteome</keyword>
<evidence type="ECO:0008006" key="4">
    <source>
        <dbReference type="Google" id="ProtNLM"/>
    </source>
</evidence>
<gene>
    <name evidence="2" type="ORF">DC366_06755</name>
</gene>
<protein>
    <recommendedName>
        <fullName evidence="4">Porin domain-containing protein</fullName>
    </recommendedName>
</protein>
<reference evidence="2 3" key="1">
    <citation type="submission" date="2018-04" db="EMBL/GenBank/DDBJ databases">
        <title>Pelagivirga bohaiensis gen. nov., sp. nov., a bacterium isolated from the Bohai Sea.</title>
        <authorList>
            <person name="Ji X."/>
        </authorList>
    </citation>
    <scope>NUCLEOTIDE SEQUENCE [LARGE SCALE GENOMIC DNA]</scope>
    <source>
        <strain evidence="2 3">BH-SD19</strain>
    </source>
</reference>
<dbReference type="SUPFAM" id="SSF56935">
    <property type="entry name" value="Porins"/>
    <property type="match status" value="1"/>
</dbReference>